<keyword evidence="3 10" id="KW-0808">Transferase</keyword>
<dbReference type="GO" id="GO:0019367">
    <property type="term" value="P:fatty acid elongation, saturated fatty acid"/>
    <property type="evidence" value="ECO:0007669"/>
    <property type="project" value="TreeGrafter"/>
</dbReference>
<evidence type="ECO:0000256" key="1">
    <source>
        <dbReference type="ARBA" id="ARBA00004141"/>
    </source>
</evidence>
<feature type="transmembrane region" description="Helical" evidence="10">
    <location>
        <begin position="206"/>
        <end position="223"/>
    </location>
</feature>
<evidence type="ECO:0000256" key="9">
    <source>
        <dbReference type="ARBA" id="ARBA00023160"/>
    </source>
</evidence>
<dbReference type="EC" id="2.3.1.199" evidence="10"/>
<dbReference type="AlphaFoldDB" id="A0A8J9VV29"/>
<dbReference type="Proteomes" id="UP000838878">
    <property type="component" value="Chromosome 7"/>
</dbReference>
<keyword evidence="9 10" id="KW-0275">Fatty acid biosynthesis</keyword>
<gene>
    <name evidence="11" type="ORF">BINO364_LOCUS13285</name>
</gene>
<feature type="transmembrane region" description="Helical" evidence="10">
    <location>
        <begin position="167"/>
        <end position="186"/>
    </location>
</feature>
<evidence type="ECO:0000313" key="11">
    <source>
        <dbReference type="EMBL" id="CAH0728020.1"/>
    </source>
</evidence>
<name>A0A8J9VV29_9NEOP</name>
<evidence type="ECO:0000256" key="2">
    <source>
        <dbReference type="ARBA" id="ARBA00022516"/>
    </source>
</evidence>
<keyword evidence="12" id="KW-1185">Reference proteome</keyword>
<feature type="transmembrane region" description="Helical" evidence="10">
    <location>
        <begin position="139"/>
        <end position="155"/>
    </location>
</feature>
<feature type="transmembrane region" description="Helical" evidence="10">
    <location>
        <begin position="113"/>
        <end position="132"/>
    </location>
</feature>
<reference evidence="11" key="1">
    <citation type="submission" date="2021-12" db="EMBL/GenBank/DDBJ databases">
        <authorList>
            <person name="Martin H S."/>
        </authorList>
    </citation>
    <scope>NUCLEOTIDE SEQUENCE</scope>
</reference>
<dbReference type="GO" id="GO:0034625">
    <property type="term" value="P:fatty acid elongation, monounsaturated fatty acid"/>
    <property type="evidence" value="ECO:0007669"/>
    <property type="project" value="TreeGrafter"/>
</dbReference>
<dbReference type="Pfam" id="PF01151">
    <property type="entry name" value="ELO"/>
    <property type="match status" value="1"/>
</dbReference>
<dbReference type="InterPro" id="IPR002076">
    <property type="entry name" value="ELO_fam"/>
</dbReference>
<dbReference type="GO" id="GO:0042761">
    <property type="term" value="P:very long-chain fatty acid biosynthetic process"/>
    <property type="evidence" value="ECO:0007669"/>
    <property type="project" value="TreeGrafter"/>
</dbReference>
<dbReference type="PROSITE" id="PS01188">
    <property type="entry name" value="ELO"/>
    <property type="match status" value="1"/>
</dbReference>
<dbReference type="InterPro" id="IPR030457">
    <property type="entry name" value="ELO_CS"/>
</dbReference>
<proteinExistence type="inferred from homology"/>
<feature type="non-terminal residue" evidence="11">
    <location>
        <position position="346"/>
    </location>
</feature>
<keyword evidence="4 10" id="KW-0812">Transmembrane</keyword>
<evidence type="ECO:0000256" key="8">
    <source>
        <dbReference type="ARBA" id="ARBA00023136"/>
    </source>
</evidence>
<keyword evidence="7 10" id="KW-0443">Lipid metabolism</keyword>
<feature type="transmembrane region" description="Helical" evidence="10">
    <location>
        <begin position="229"/>
        <end position="252"/>
    </location>
</feature>
<dbReference type="OrthoDB" id="434092at2759"/>
<dbReference type="PANTHER" id="PTHR11157:SF103">
    <property type="entry name" value="ELONGATION OF VERY LONG CHAIN FATTY ACIDS PROTEIN"/>
    <property type="match status" value="1"/>
</dbReference>
<evidence type="ECO:0000256" key="4">
    <source>
        <dbReference type="ARBA" id="ARBA00022692"/>
    </source>
</evidence>
<dbReference type="GO" id="GO:0030148">
    <property type="term" value="P:sphingolipid biosynthetic process"/>
    <property type="evidence" value="ECO:0007669"/>
    <property type="project" value="TreeGrafter"/>
</dbReference>
<dbReference type="PANTHER" id="PTHR11157">
    <property type="entry name" value="FATTY ACID ACYL TRANSFERASE-RELATED"/>
    <property type="match status" value="1"/>
</dbReference>
<dbReference type="GO" id="GO:0034626">
    <property type="term" value="P:fatty acid elongation, polyunsaturated fatty acid"/>
    <property type="evidence" value="ECO:0007669"/>
    <property type="project" value="TreeGrafter"/>
</dbReference>
<evidence type="ECO:0000256" key="6">
    <source>
        <dbReference type="ARBA" id="ARBA00022989"/>
    </source>
</evidence>
<keyword evidence="8 10" id="KW-0472">Membrane</keyword>
<keyword evidence="5 10" id="KW-0276">Fatty acid metabolism</keyword>
<evidence type="ECO:0000256" key="5">
    <source>
        <dbReference type="ARBA" id="ARBA00022832"/>
    </source>
</evidence>
<evidence type="ECO:0000256" key="3">
    <source>
        <dbReference type="ARBA" id="ARBA00022679"/>
    </source>
</evidence>
<evidence type="ECO:0000256" key="10">
    <source>
        <dbReference type="RuleBase" id="RU361115"/>
    </source>
</evidence>
<evidence type="ECO:0000256" key="7">
    <source>
        <dbReference type="ARBA" id="ARBA00023098"/>
    </source>
</evidence>
<evidence type="ECO:0000313" key="12">
    <source>
        <dbReference type="Proteomes" id="UP000838878"/>
    </source>
</evidence>
<comment type="catalytic activity">
    <reaction evidence="10">
        <text>a very-long-chain acyl-CoA + malonyl-CoA + H(+) = a very-long-chain 3-oxoacyl-CoA + CO2 + CoA</text>
        <dbReference type="Rhea" id="RHEA:32727"/>
        <dbReference type="ChEBI" id="CHEBI:15378"/>
        <dbReference type="ChEBI" id="CHEBI:16526"/>
        <dbReference type="ChEBI" id="CHEBI:57287"/>
        <dbReference type="ChEBI" id="CHEBI:57384"/>
        <dbReference type="ChEBI" id="CHEBI:90725"/>
        <dbReference type="ChEBI" id="CHEBI:90736"/>
        <dbReference type="EC" id="2.3.1.199"/>
    </reaction>
</comment>
<dbReference type="EMBL" id="OV170227">
    <property type="protein sequence ID" value="CAH0728020.1"/>
    <property type="molecule type" value="Genomic_DNA"/>
</dbReference>
<comment type="similarity">
    <text evidence="10">Belongs to the ELO family.</text>
</comment>
<organism evidence="11 12">
    <name type="scientific">Brenthis ino</name>
    <name type="common">lesser marbled fritillary</name>
    <dbReference type="NCBI Taxonomy" id="405034"/>
    <lineage>
        <taxon>Eukaryota</taxon>
        <taxon>Metazoa</taxon>
        <taxon>Ecdysozoa</taxon>
        <taxon>Arthropoda</taxon>
        <taxon>Hexapoda</taxon>
        <taxon>Insecta</taxon>
        <taxon>Pterygota</taxon>
        <taxon>Neoptera</taxon>
        <taxon>Endopterygota</taxon>
        <taxon>Lepidoptera</taxon>
        <taxon>Glossata</taxon>
        <taxon>Ditrysia</taxon>
        <taxon>Papilionoidea</taxon>
        <taxon>Nymphalidae</taxon>
        <taxon>Heliconiinae</taxon>
        <taxon>Argynnini</taxon>
        <taxon>Brenthis</taxon>
    </lineage>
</organism>
<keyword evidence="2 10" id="KW-0444">Lipid biosynthesis</keyword>
<dbReference type="GO" id="GO:0005789">
    <property type="term" value="C:endoplasmic reticulum membrane"/>
    <property type="evidence" value="ECO:0007669"/>
    <property type="project" value="TreeGrafter"/>
</dbReference>
<protein>
    <recommendedName>
        <fullName evidence="10">Elongation of very long chain fatty acids protein</fullName>
        <ecNumber evidence="10">2.3.1.199</ecNumber>
    </recommendedName>
    <alternativeName>
        <fullName evidence="10">Very-long-chain 3-oxoacyl-CoA synthase</fullName>
    </alternativeName>
</protein>
<feature type="transmembrane region" description="Helical" evidence="10">
    <location>
        <begin position="65"/>
        <end position="84"/>
    </location>
</feature>
<dbReference type="GO" id="GO:0009922">
    <property type="term" value="F:fatty acid elongase activity"/>
    <property type="evidence" value="ECO:0007669"/>
    <property type="project" value="UniProtKB-EC"/>
</dbReference>
<keyword evidence="6 10" id="KW-1133">Transmembrane helix</keyword>
<feature type="transmembrane region" description="Helical" evidence="10">
    <location>
        <begin position="26"/>
        <end position="45"/>
    </location>
</feature>
<sequence length="346" mass="40411">MMSYLEKMDRYLDSLKVGKSAMVDSWFMMSSPMPILSVVILYLLFIRIGPKIMKNRPPLRMNKLLSYYNASQVVLATMICMKVFKLNLFRDGILYAGCRYPSNTQNPMLLDLGWWYFFAKFTELLDTVFFVLRKKDKQLTFLHVYHHVIMALYSWSYLKFAAGGEGAILALLNSVVHVVMYTYYLLSGLGPRFQKYLWWKKYVTKMQLIQFLLMLFYCAWTYNSPRCQYAVGFTYFISANVTIFLLLFLNFYSKSYKNKKNIESKKENGKVTNGFNSPNQNGVSDKCDNKENCTCREDKSDTNIEEIPFEVNKACGDYIKDGKVFLTRRTAKAAYGPDYDFDSIKK</sequence>
<accession>A0A8J9VV29</accession>
<comment type="subcellular location">
    <subcellularLocation>
        <location evidence="1">Membrane</location>
        <topology evidence="1">Multi-pass membrane protein</topology>
    </subcellularLocation>
</comment>